<organism>
    <name type="scientific">Serpula lacrymans var. lacrymans (strain S7.9)</name>
    <name type="common">Dry rot fungus</name>
    <dbReference type="NCBI Taxonomy" id="578457"/>
    <lineage>
        <taxon>Eukaryota</taxon>
        <taxon>Fungi</taxon>
        <taxon>Dikarya</taxon>
        <taxon>Basidiomycota</taxon>
        <taxon>Agaricomycotina</taxon>
        <taxon>Agaricomycetes</taxon>
        <taxon>Agaricomycetidae</taxon>
        <taxon>Boletales</taxon>
        <taxon>Coniophorineae</taxon>
        <taxon>Serpulaceae</taxon>
        <taxon>Serpula</taxon>
    </lineage>
</organism>
<keyword evidence="1" id="KW-1133">Transmembrane helix</keyword>
<accession>F8NKE0</accession>
<dbReference type="Proteomes" id="UP000008064">
    <property type="component" value="Unassembled WGS sequence"/>
</dbReference>
<dbReference type="HOGENOM" id="CLU_3088721_0_0_1"/>
<reference evidence="2" key="1">
    <citation type="submission" date="2011-04" db="EMBL/GenBank/DDBJ databases">
        <title>Evolution of plant cell wall degrading machinery underlies the functional diversity of forest fungi.</title>
        <authorList>
            <consortium name="US DOE Joint Genome Institute (JGI-PGF)"/>
            <person name="Eastwood D.C."/>
            <person name="Floudas D."/>
            <person name="Binder M."/>
            <person name="Majcherczyk A."/>
            <person name="Schneider P."/>
            <person name="Aerts A."/>
            <person name="Asiegbu F.O."/>
            <person name="Baker S.E."/>
            <person name="Barry K."/>
            <person name="Bendiksby M."/>
            <person name="Blumentritt M."/>
            <person name="Coutinho P.M."/>
            <person name="Cullen D."/>
            <person name="Cullen D."/>
            <person name="Gathman A."/>
            <person name="Goodell B."/>
            <person name="Henrissat B."/>
            <person name="Ihrmark K."/>
            <person name="Kauserud H."/>
            <person name="Kohler A."/>
            <person name="LaButti K."/>
            <person name="Lapidus A."/>
            <person name="Lavin J.L."/>
            <person name="Lee Y.-H."/>
            <person name="Lindquist E."/>
            <person name="Lilly W."/>
            <person name="Lucas S."/>
            <person name="Morin E."/>
            <person name="Murat C."/>
            <person name="Oguiza J.A."/>
            <person name="Park J."/>
            <person name="Pisabarro A.G."/>
            <person name="Riley R."/>
            <person name="Rosling A."/>
            <person name="Salamov A."/>
            <person name="Schmidt O."/>
            <person name="Schmutz J."/>
            <person name="Skrede I."/>
            <person name="Stenlid J."/>
            <person name="Wiebenga A."/>
            <person name="Xie X."/>
            <person name="Kues U."/>
            <person name="Hibbett D.S."/>
            <person name="Hoffmeister D."/>
            <person name="Hogberg N."/>
            <person name="Martin F."/>
            <person name="Grigoriev I.V."/>
            <person name="Watkinson S.C."/>
        </authorList>
    </citation>
    <scope>NUCLEOTIDE SEQUENCE</scope>
    <source>
        <strain evidence="2">S7.9</strain>
    </source>
</reference>
<evidence type="ECO:0000313" key="2">
    <source>
        <dbReference type="EMBL" id="EGO28406.1"/>
    </source>
</evidence>
<evidence type="ECO:0000256" key="1">
    <source>
        <dbReference type="SAM" id="Phobius"/>
    </source>
</evidence>
<feature type="transmembrane region" description="Helical" evidence="1">
    <location>
        <begin position="33"/>
        <end position="50"/>
    </location>
</feature>
<keyword evidence="1" id="KW-0472">Membrane</keyword>
<gene>
    <name evidence="2" type="ORF">SERLADRAFT_458771</name>
</gene>
<name>F8NKE0_SERL9</name>
<dbReference type="AlphaFoldDB" id="F8NKE0"/>
<dbReference type="KEGG" id="sla:SERLADRAFT_458771"/>
<dbReference type="EMBL" id="GL945430">
    <property type="protein sequence ID" value="EGO28406.1"/>
    <property type="molecule type" value="Genomic_DNA"/>
</dbReference>
<dbReference type="GeneID" id="18817781"/>
<dbReference type="RefSeq" id="XP_007314605.1">
    <property type="nucleotide sequence ID" value="XM_007314543.1"/>
</dbReference>
<sequence length="52" mass="5959">MSVMKTKAYIWFSIWATFNVELIRGSSVADDDLWCTIGIMGICGCLYAYMPW</sequence>
<proteinExistence type="predicted"/>
<protein>
    <submittedName>
        <fullName evidence="2">Uncharacterized protein</fullName>
    </submittedName>
</protein>
<keyword evidence="1" id="KW-0812">Transmembrane</keyword>